<dbReference type="EMBL" id="JACCQK010000476">
    <property type="protein sequence ID" value="MBG0779870.1"/>
    <property type="molecule type" value="Genomic_DNA"/>
</dbReference>
<evidence type="ECO:0000256" key="1">
    <source>
        <dbReference type="SAM" id="Phobius"/>
    </source>
</evidence>
<feature type="transmembrane region" description="Helical" evidence="1">
    <location>
        <begin position="33"/>
        <end position="50"/>
    </location>
</feature>
<feature type="transmembrane region" description="Helical" evidence="1">
    <location>
        <begin position="5"/>
        <end position="21"/>
    </location>
</feature>
<dbReference type="InterPro" id="IPR007563">
    <property type="entry name" value="DUF554"/>
</dbReference>
<dbReference type="PANTHER" id="PTHR36111">
    <property type="entry name" value="INNER MEMBRANE PROTEIN-RELATED"/>
    <property type="match status" value="1"/>
</dbReference>
<name>A0A931CVL8_9BACT</name>
<feature type="transmembrane region" description="Helical" evidence="1">
    <location>
        <begin position="138"/>
        <end position="163"/>
    </location>
</feature>
<evidence type="ECO:0000313" key="2">
    <source>
        <dbReference type="EMBL" id="MBG0779870.1"/>
    </source>
</evidence>
<feature type="transmembrane region" description="Helical" evidence="1">
    <location>
        <begin position="175"/>
        <end position="195"/>
    </location>
</feature>
<accession>A0A931CVL8</accession>
<comment type="caution">
    <text evidence="2">The sequence shown here is derived from an EMBL/GenBank/DDBJ whole genome shotgun (WGS) entry which is preliminary data.</text>
</comment>
<sequence length="230" mass="23899">MLGTIVNCVAIIAGGLVGLLFKNGIPDRYNQTVMQAVGLAVLLVGLKTAIVSDDLLVIIISLAIGGLVGEWIGIEDRLERLGKFLEKKFSKGSGGFAQGFVTASLIYCVGSMAIVGSLESGLSGNHATLFAKSCLDGIVSIILSSSLGMGVLFSAVPVLLYQGSITLLATVLKPLLVPAVIAQMSGVGGLLILGIGMNMLREKKIKVGNMLPAIFIPLIWFVIQGWSGVA</sequence>
<dbReference type="Proteomes" id="UP000706172">
    <property type="component" value="Unassembled WGS sequence"/>
</dbReference>
<feature type="transmembrane region" description="Helical" evidence="1">
    <location>
        <begin position="207"/>
        <end position="227"/>
    </location>
</feature>
<dbReference type="Pfam" id="PF04474">
    <property type="entry name" value="DUF554"/>
    <property type="match status" value="1"/>
</dbReference>
<dbReference type="AlphaFoldDB" id="A0A931CVL8"/>
<organism evidence="2 3">
    <name type="scientific">Desulfotignum balticum</name>
    <dbReference type="NCBI Taxonomy" id="115781"/>
    <lineage>
        <taxon>Bacteria</taxon>
        <taxon>Pseudomonadati</taxon>
        <taxon>Thermodesulfobacteriota</taxon>
        <taxon>Desulfobacteria</taxon>
        <taxon>Desulfobacterales</taxon>
        <taxon>Desulfobacteraceae</taxon>
        <taxon>Desulfotignum</taxon>
    </lineage>
</organism>
<dbReference type="PANTHER" id="PTHR36111:SF2">
    <property type="entry name" value="INNER MEMBRANE PROTEIN"/>
    <property type="match status" value="1"/>
</dbReference>
<protein>
    <submittedName>
        <fullName evidence="2">DUF554 domain-containing protein</fullName>
    </submittedName>
</protein>
<feature type="transmembrane region" description="Helical" evidence="1">
    <location>
        <begin position="94"/>
        <end position="118"/>
    </location>
</feature>
<evidence type="ECO:0000313" key="3">
    <source>
        <dbReference type="Proteomes" id="UP000706172"/>
    </source>
</evidence>
<keyword evidence="1" id="KW-0812">Transmembrane</keyword>
<proteinExistence type="predicted"/>
<gene>
    <name evidence="2" type="ORF">H0S81_08090</name>
</gene>
<keyword evidence="1" id="KW-0472">Membrane</keyword>
<feature type="transmembrane region" description="Helical" evidence="1">
    <location>
        <begin position="55"/>
        <end position="74"/>
    </location>
</feature>
<keyword evidence="1" id="KW-1133">Transmembrane helix</keyword>
<reference evidence="2" key="1">
    <citation type="submission" date="2020-07" db="EMBL/GenBank/DDBJ databases">
        <title>Severe corrosion of carbon steel in oil field produced water can be linked to methanogenic archaea containing a special type of NiFe hydrogenase.</title>
        <authorList>
            <person name="Lahme S."/>
            <person name="Mand J."/>
            <person name="Longwell J."/>
            <person name="Smith R."/>
            <person name="Enning D."/>
        </authorList>
    </citation>
    <scope>NUCLEOTIDE SEQUENCE</scope>
    <source>
        <strain evidence="2">MIC098Bin6</strain>
    </source>
</reference>